<dbReference type="Pfam" id="PF02738">
    <property type="entry name" value="MoCoBD_1"/>
    <property type="match status" value="1"/>
</dbReference>
<dbReference type="InterPro" id="IPR046867">
    <property type="entry name" value="AldOxase/xan_DH_MoCoBD2"/>
</dbReference>
<dbReference type="InterPro" id="IPR052516">
    <property type="entry name" value="N-heterocyclic_Hydroxylase"/>
</dbReference>
<dbReference type="SMART" id="SM01008">
    <property type="entry name" value="Ald_Xan_dh_C"/>
    <property type="match status" value="1"/>
</dbReference>
<evidence type="ECO:0000313" key="4">
    <source>
        <dbReference type="Proteomes" id="UP001262889"/>
    </source>
</evidence>
<dbReference type="Pfam" id="PF20256">
    <property type="entry name" value="MoCoBD_2"/>
    <property type="match status" value="2"/>
</dbReference>
<dbReference type="PIRSF" id="PIRSF036389">
    <property type="entry name" value="IOR_B"/>
    <property type="match status" value="1"/>
</dbReference>
<dbReference type="Gene3D" id="3.90.1170.50">
    <property type="entry name" value="Aldehyde oxidase/xanthine dehydrogenase, a/b hammerhead"/>
    <property type="match status" value="1"/>
</dbReference>
<proteinExistence type="predicted"/>
<sequence length="759" mass="83894">MSKVKTGIGRRSFIKRVSLAGGGLILGFNWLACNRAGEEEAGKEMAMQMPDEWFELNGYLKIGDNGIVTIYSPNPEIGQNVKTSMPMIVAEELDVDWNNVIVEQAPLNTDVFSRQIAGGSQSIRQGWETLRMAGATARQMLLTAAASEWEVPVSELSVENGVIKHEGSDKTIGYGEIAKAATKVEVPAEVELKDNDSFKIIGTSRKNVDAKKIVTGQPLYGLDTQKDGMLIAMIVQPPAFGMQFKSMDAEKVKEMPGITDVFTIDTYPEDMEKEWSDVTAFPKLVVVAGESTWQVMQAKKELNVEWDLNPELTKEIEILEKSAGMEDVSGLESTDTHNSLMTQVGPRESEVVRKDGDPEKAFKNAARVIERSYSCPFLAHNCMEPMNFFADVTDDHAELFGPIQTPEFAEKSVNRRLGLELEDIDIQMTRMGGGFGRRLYGNFLVEAAVISKKLGKPVKLVYTREDDMTNGVYRPAYHVTYRAALDGNNNITAFHVNAGGITESPLFANRFPAGAIDNYLAESWTIDSNISTGAFRAPRSNFIAGAEQSFLDELAEETGKDPIEFRLEMLERAKNDPVGEDNDYDASRYAGVLELVRDKAGWKNSNTNLSRGVSAYYCHNSYVAQILDMTVENNEPVIDNVTCAVDCGIVVNPDAAKNMVEGGTIDGIGHALYSEITFNGGIPQQSNFDKYRLIRHREAPKKVDVYFVENGIDPTGLGEPPFPPVQGALANALYKATGKRFYKQPFISEMQMEARELKT</sequence>
<comment type="caution">
    <text evidence="3">The sequence shown here is derived from an EMBL/GenBank/DDBJ whole genome shotgun (WGS) entry which is preliminary data.</text>
</comment>
<evidence type="ECO:0000259" key="2">
    <source>
        <dbReference type="SMART" id="SM01008"/>
    </source>
</evidence>
<dbReference type="Proteomes" id="UP001262889">
    <property type="component" value="Unassembled WGS sequence"/>
</dbReference>
<organism evidence="3 4">
    <name type="scientific">Autumnicola tepida</name>
    <dbReference type="NCBI Taxonomy" id="3075595"/>
    <lineage>
        <taxon>Bacteria</taxon>
        <taxon>Pseudomonadati</taxon>
        <taxon>Bacteroidota</taxon>
        <taxon>Flavobacteriia</taxon>
        <taxon>Flavobacteriales</taxon>
        <taxon>Flavobacteriaceae</taxon>
        <taxon>Autumnicola</taxon>
    </lineage>
</organism>
<reference evidence="3 4" key="1">
    <citation type="submission" date="2023-09" db="EMBL/GenBank/DDBJ databases">
        <authorList>
            <person name="Rey-Velasco X."/>
        </authorList>
    </citation>
    <scope>NUCLEOTIDE SEQUENCE [LARGE SCALE GENOMIC DNA]</scope>
    <source>
        <strain evidence="3 4">F363</strain>
    </source>
</reference>
<feature type="domain" description="Aldehyde oxidase/xanthine dehydrogenase a/b hammerhead" evidence="2">
    <location>
        <begin position="215"/>
        <end position="310"/>
    </location>
</feature>
<name>A0ABU3C4J0_9FLAO</name>
<dbReference type="PANTHER" id="PTHR47495:SF3">
    <property type="entry name" value="BLR6219 PROTEIN"/>
    <property type="match status" value="1"/>
</dbReference>
<dbReference type="InterPro" id="IPR008274">
    <property type="entry name" value="AldOxase/xan_DH_MoCoBD1"/>
</dbReference>
<dbReference type="SUPFAM" id="SSF54665">
    <property type="entry name" value="CO dehydrogenase molybdoprotein N-domain-like"/>
    <property type="match status" value="1"/>
</dbReference>
<dbReference type="RefSeq" id="WP_311532855.1">
    <property type="nucleotide sequence ID" value="NZ_JAVRHQ010000001.1"/>
</dbReference>
<accession>A0ABU3C4J0</accession>
<protein>
    <submittedName>
        <fullName evidence="3">Molybdopterin cofactor-binding domain-containing protein</fullName>
    </submittedName>
</protein>
<keyword evidence="4" id="KW-1185">Reference proteome</keyword>
<evidence type="ECO:0000313" key="3">
    <source>
        <dbReference type="EMBL" id="MDT0641254.1"/>
    </source>
</evidence>
<dbReference type="InterPro" id="IPR037165">
    <property type="entry name" value="AldOxase/xan_DH_Mopterin-bd_sf"/>
</dbReference>
<dbReference type="EMBL" id="JAVRHQ010000001">
    <property type="protein sequence ID" value="MDT0641254.1"/>
    <property type="molecule type" value="Genomic_DNA"/>
</dbReference>
<dbReference type="InterPro" id="IPR012368">
    <property type="entry name" value="OxRdtase_Mopterin-bd_su_IorB"/>
</dbReference>
<feature type="region of interest" description="Disordered" evidence="1">
    <location>
        <begin position="329"/>
        <end position="351"/>
    </location>
</feature>
<feature type="compositionally biased region" description="Polar residues" evidence="1">
    <location>
        <begin position="331"/>
        <end position="342"/>
    </location>
</feature>
<dbReference type="PROSITE" id="PS51318">
    <property type="entry name" value="TAT"/>
    <property type="match status" value="1"/>
</dbReference>
<gene>
    <name evidence="3" type="ORF">RM553_00285</name>
</gene>
<dbReference type="SUPFAM" id="SSF56003">
    <property type="entry name" value="Molybdenum cofactor-binding domain"/>
    <property type="match status" value="2"/>
</dbReference>
<dbReference type="Gene3D" id="3.30.365.10">
    <property type="entry name" value="Aldehyde oxidase/xanthine dehydrogenase, molybdopterin binding domain"/>
    <property type="match status" value="4"/>
</dbReference>
<evidence type="ECO:0000256" key="1">
    <source>
        <dbReference type="SAM" id="MobiDB-lite"/>
    </source>
</evidence>
<dbReference type="InterPro" id="IPR000674">
    <property type="entry name" value="Ald_Oxase/Xan_DH_a/b"/>
</dbReference>
<dbReference type="InterPro" id="IPR036856">
    <property type="entry name" value="Ald_Oxase/Xan_DH_a/b_sf"/>
</dbReference>
<dbReference type="InterPro" id="IPR006311">
    <property type="entry name" value="TAT_signal"/>
</dbReference>
<dbReference type="PANTHER" id="PTHR47495">
    <property type="entry name" value="ALDEHYDE DEHYDROGENASE"/>
    <property type="match status" value="1"/>
</dbReference>